<dbReference type="InterPro" id="IPR029787">
    <property type="entry name" value="Nucleotide_cyclase"/>
</dbReference>
<dbReference type="SMART" id="SM00267">
    <property type="entry name" value="GGDEF"/>
    <property type="match status" value="1"/>
</dbReference>
<dbReference type="InterPro" id="IPR001633">
    <property type="entry name" value="EAL_dom"/>
</dbReference>
<dbReference type="Gene3D" id="3.40.50.2300">
    <property type="match status" value="1"/>
</dbReference>
<dbReference type="EMBL" id="NVSR01000010">
    <property type="protein sequence ID" value="PCI29766.1"/>
    <property type="molecule type" value="Genomic_DNA"/>
</dbReference>
<proteinExistence type="predicted"/>
<name>A0A2A4T828_9DELT</name>
<dbReference type="SUPFAM" id="SSF141868">
    <property type="entry name" value="EAL domain-like"/>
    <property type="match status" value="1"/>
</dbReference>
<keyword evidence="2" id="KW-0175">Coiled coil</keyword>
<feature type="domain" description="GGDEF" evidence="5">
    <location>
        <begin position="195"/>
        <end position="328"/>
    </location>
</feature>
<dbReference type="AlphaFoldDB" id="A0A2A4T828"/>
<dbReference type="Pfam" id="PF00990">
    <property type="entry name" value="GGDEF"/>
    <property type="match status" value="1"/>
</dbReference>
<evidence type="ECO:0000259" key="3">
    <source>
        <dbReference type="PROSITE" id="PS50110"/>
    </source>
</evidence>
<dbReference type="Gene3D" id="3.30.70.270">
    <property type="match status" value="1"/>
</dbReference>
<dbReference type="PROSITE" id="PS50887">
    <property type="entry name" value="GGDEF"/>
    <property type="match status" value="1"/>
</dbReference>
<dbReference type="Pfam" id="PF00563">
    <property type="entry name" value="EAL"/>
    <property type="match status" value="1"/>
</dbReference>
<feature type="coiled-coil region" evidence="2">
    <location>
        <begin position="323"/>
        <end position="350"/>
    </location>
</feature>
<evidence type="ECO:0000259" key="4">
    <source>
        <dbReference type="PROSITE" id="PS50883"/>
    </source>
</evidence>
<feature type="domain" description="Response regulatory" evidence="3">
    <location>
        <begin position="7"/>
        <end position="124"/>
    </location>
</feature>
<dbReference type="PANTHER" id="PTHR44757">
    <property type="entry name" value="DIGUANYLATE CYCLASE DGCP"/>
    <property type="match status" value="1"/>
</dbReference>
<sequence>MSEHEAKILVVNDEPHSLYLMTRLIELLSIEIIEVKSGEQALQRVRQHEVFLILIAVPMSESKEVEVATTLHQDPESKHIPIIFITAGNYQKQFLLEAYEAGAVDYIYEPLAAQILKSKIIIFKELWLHKLELKKERDNLQQLNEQLLNTTKALNLANENLSQIALHDTLTGLANRKYFLSSLEMAFSRAQREGSHLGLLFLDLDNFKGVNDTFGHDAGDELLRTIAKRLRASVRTQDLVCRLGGDEFAILAEGLKEELQADRIAQAILEQIAIPVDLKAQKLHVTTSIGIATYPKCATDMEELMQCADIAMYRAKKDGRNNYRFYTNKLQNLAGEYTILKNEMKEALDQGDFEIYYQPQIKSLTGEVVGLEALLRWNHPNRGILAASEFISVAEHTGLMRPIGEWALSSVCQHYNSWAKEGLINGNDLTICVNISSSQLQERRIVETIFRIMESSALSNGQLKLEIDENTVVDDMELCMDVLKKMSDRGVVIAIDGFGSGYASFRHIKRLPVQYLKIDPSFIKDIPQDKTSTEIVKAMIGMGKALGIKVVASGVERNEQVKTLTAIGCDLLQGYYFYEPLRAEQVTALLKKQGDEK</sequence>
<feature type="domain" description="EAL" evidence="4">
    <location>
        <begin position="337"/>
        <end position="594"/>
    </location>
</feature>
<evidence type="ECO:0000313" key="7">
    <source>
        <dbReference type="Proteomes" id="UP000218113"/>
    </source>
</evidence>
<evidence type="ECO:0000313" key="6">
    <source>
        <dbReference type="EMBL" id="PCI29766.1"/>
    </source>
</evidence>
<dbReference type="PROSITE" id="PS50883">
    <property type="entry name" value="EAL"/>
    <property type="match status" value="1"/>
</dbReference>
<comment type="caution">
    <text evidence="1">Lacks conserved residue(s) required for the propagation of feature annotation.</text>
</comment>
<accession>A0A2A4T828</accession>
<dbReference type="SMART" id="SM00448">
    <property type="entry name" value="REC"/>
    <property type="match status" value="1"/>
</dbReference>
<dbReference type="Gene3D" id="3.20.20.450">
    <property type="entry name" value="EAL domain"/>
    <property type="match status" value="1"/>
</dbReference>
<dbReference type="FunFam" id="3.30.70.270:FF:000001">
    <property type="entry name" value="Diguanylate cyclase domain protein"/>
    <property type="match status" value="1"/>
</dbReference>
<evidence type="ECO:0000256" key="2">
    <source>
        <dbReference type="SAM" id="Coils"/>
    </source>
</evidence>
<dbReference type="SMART" id="SM00052">
    <property type="entry name" value="EAL"/>
    <property type="match status" value="1"/>
</dbReference>
<protein>
    <recommendedName>
        <fullName evidence="8">GGDEF domain-containing response regulator</fullName>
    </recommendedName>
</protein>
<feature type="coiled-coil region" evidence="2">
    <location>
        <begin position="126"/>
        <end position="160"/>
    </location>
</feature>
<dbReference type="CDD" id="cd01948">
    <property type="entry name" value="EAL"/>
    <property type="match status" value="1"/>
</dbReference>
<comment type="caution">
    <text evidence="6">The sequence shown here is derived from an EMBL/GenBank/DDBJ whole genome shotgun (WGS) entry which is preliminary data.</text>
</comment>
<evidence type="ECO:0008006" key="8">
    <source>
        <dbReference type="Google" id="ProtNLM"/>
    </source>
</evidence>
<dbReference type="InterPro" id="IPR011006">
    <property type="entry name" value="CheY-like_superfamily"/>
</dbReference>
<dbReference type="PROSITE" id="PS50110">
    <property type="entry name" value="RESPONSE_REGULATORY"/>
    <property type="match status" value="1"/>
</dbReference>
<dbReference type="Pfam" id="PF00072">
    <property type="entry name" value="Response_reg"/>
    <property type="match status" value="1"/>
</dbReference>
<dbReference type="InterPro" id="IPR052155">
    <property type="entry name" value="Biofilm_reg_signaling"/>
</dbReference>
<dbReference type="NCBIfam" id="TIGR00254">
    <property type="entry name" value="GGDEF"/>
    <property type="match status" value="1"/>
</dbReference>
<gene>
    <name evidence="6" type="ORF">COB67_03200</name>
</gene>
<dbReference type="SUPFAM" id="SSF55073">
    <property type="entry name" value="Nucleotide cyclase"/>
    <property type="match status" value="1"/>
</dbReference>
<dbReference type="InterPro" id="IPR001789">
    <property type="entry name" value="Sig_transdc_resp-reg_receiver"/>
</dbReference>
<dbReference type="PANTHER" id="PTHR44757:SF2">
    <property type="entry name" value="BIOFILM ARCHITECTURE MAINTENANCE PROTEIN MBAA"/>
    <property type="match status" value="1"/>
</dbReference>
<reference evidence="7" key="1">
    <citation type="submission" date="2017-08" db="EMBL/GenBank/DDBJ databases">
        <title>A dynamic microbial community with high functional redundancy inhabits the cold, oxic subseafloor aquifer.</title>
        <authorList>
            <person name="Tully B.J."/>
            <person name="Wheat C.G."/>
            <person name="Glazer B.T."/>
            <person name="Huber J.A."/>
        </authorList>
    </citation>
    <scope>NUCLEOTIDE SEQUENCE [LARGE SCALE GENOMIC DNA]</scope>
</reference>
<dbReference type="Proteomes" id="UP000218113">
    <property type="component" value="Unassembled WGS sequence"/>
</dbReference>
<evidence type="ECO:0000256" key="1">
    <source>
        <dbReference type="PROSITE-ProRule" id="PRU00169"/>
    </source>
</evidence>
<evidence type="ECO:0000259" key="5">
    <source>
        <dbReference type="PROSITE" id="PS50887"/>
    </source>
</evidence>
<dbReference type="InterPro" id="IPR043128">
    <property type="entry name" value="Rev_trsase/Diguanyl_cyclase"/>
</dbReference>
<dbReference type="GO" id="GO:0000160">
    <property type="term" value="P:phosphorelay signal transduction system"/>
    <property type="evidence" value="ECO:0007669"/>
    <property type="project" value="InterPro"/>
</dbReference>
<dbReference type="SUPFAM" id="SSF52172">
    <property type="entry name" value="CheY-like"/>
    <property type="match status" value="1"/>
</dbReference>
<dbReference type="InterPro" id="IPR000160">
    <property type="entry name" value="GGDEF_dom"/>
</dbReference>
<dbReference type="InterPro" id="IPR035919">
    <property type="entry name" value="EAL_sf"/>
</dbReference>
<dbReference type="CDD" id="cd01949">
    <property type="entry name" value="GGDEF"/>
    <property type="match status" value="1"/>
</dbReference>
<organism evidence="6 7">
    <name type="scientific">SAR324 cluster bacterium</name>
    <dbReference type="NCBI Taxonomy" id="2024889"/>
    <lineage>
        <taxon>Bacteria</taxon>
        <taxon>Deltaproteobacteria</taxon>
        <taxon>SAR324 cluster</taxon>
    </lineage>
</organism>